<proteinExistence type="predicted"/>
<reference evidence="1 2" key="1">
    <citation type="submission" date="2019-07" db="EMBL/GenBank/DDBJ databases">
        <title>Lentzea xizangensis sp. nov., isolated from Qinghai-Tibetan Plateau Soils.</title>
        <authorList>
            <person name="Huang J."/>
        </authorList>
    </citation>
    <scope>NUCLEOTIDE SEQUENCE [LARGE SCALE GENOMIC DNA]</scope>
    <source>
        <strain evidence="1 2">FXJ1.1311</strain>
    </source>
</reference>
<dbReference type="EMBL" id="VOBR01000012">
    <property type="protein sequence ID" value="TWP50385.1"/>
    <property type="molecule type" value="Genomic_DNA"/>
</dbReference>
<dbReference type="OrthoDB" id="4254043at2"/>
<keyword evidence="2" id="KW-1185">Reference proteome</keyword>
<evidence type="ECO:0000313" key="1">
    <source>
        <dbReference type="EMBL" id="TWP50385.1"/>
    </source>
</evidence>
<dbReference type="Proteomes" id="UP000316639">
    <property type="component" value="Unassembled WGS sequence"/>
</dbReference>
<comment type="caution">
    <text evidence="1">The sequence shown here is derived from an EMBL/GenBank/DDBJ whole genome shotgun (WGS) entry which is preliminary data.</text>
</comment>
<gene>
    <name evidence="1" type="ORF">FKR81_19575</name>
</gene>
<sequence>MNTVQAQLVGSWTTELDNDGTPALGLVAFSADGGVTSTQLNTKHIGLGTWRATGATTFEYAFHILASDDEGKHVGEARIHVEGEIVDDGTWVGTGGATFYNPEGKSLRGHGGSKVVAKKFGIGK</sequence>
<accession>A0A563ERL2</accession>
<evidence type="ECO:0000313" key="2">
    <source>
        <dbReference type="Proteomes" id="UP000316639"/>
    </source>
</evidence>
<protein>
    <submittedName>
        <fullName evidence="1">Uncharacterized protein</fullName>
    </submittedName>
</protein>
<dbReference type="RefSeq" id="WP_146353546.1">
    <property type="nucleotide sequence ID" value="NZ_VOBR01000012.1"/>
</dbReference>
<dbReference type="AlphaFoldDB" id="A0A563ERL2"/>
<organism evidence="1 2">
    <name type="scientific">Lentzea tibetensis</name>
    <dbReference type="NCBI Taxonomy" id="2591470"/>
    <lineage>
        <taxon>Bacteria</taxon>
        <taxon>Bacillati</taxon>
        <taxon>Actinomycetota</taxon>
        <taxon>Actinomycetes</taxon>
        <taxon>Pseudonocardiales</taxon>
        <taxon>Pseudonocardiaceae</taxon>
        <taxon>Lentzea</taxon>
    </lineage>
</organism>
<name>A0A563ERL2_9PSEU</name>